<evidence type="ECO:0000256" key="2">
    <source>
        <dbReference type="ARBA" id="ARBA00004286"/>
    </source>
</evidence>
<dbReference type="EC" id="2.1.1.354" evidence="3"/>
<evidence type="ECO:0000256" key="6">
    <source>
        <dbReference type="ARBA" id="ARBA00022603"/>
    </source>
</evidence>
<dbReference type="InterPro" id="IPR003616">
    <property type="entry name" value="Post-SET_dom"/>
</dbReference>
<comment type="catalytic activity">
    <reaction evidence="13">
        <text>N(6)-methyl-L-lysyl(4)-[histone H3] + S-adenosyl-L-methionine = N(6),N(6)-dimethyl-L-lysyl(4)-[histone H3] + S-adenosyl-L-homocysteine + H(+)</text>
        <dbReference type="Rhea" id="RHEA:60268"/>
        <dbReference type="Rhea" id="RHEA-COMP:15540"/>
        <dbReference type="Rhea" id="RHEA-COMP:15543"/>
        <dbReference type="ChEBI" id="CHEBI:15378"/>
        <dbReference type="ChEBI" id="CHEBI:57856"/>
        <dbReference type="ChEBI" id="CHEBI:59789"/>
        <dbReference type="ChEBI" id="CHEBI:61929"/>
        <dbReference type="ChEBI" id="CHEBI:61976"/>
    </reaction>
</comment>
<evidence type="ECO:0000256" key="7">
    <source>
        <dbReference type="ARBA" id="ARBA00022679"/>
    </source>
</evidence>
<keyword evidence="8" id="KW-0949">S-adenosyl-L-methionine</keyword>
<keyword evidence="7" id="KW-0808">Transferase</keyword>
<dbReference type="RefSeq" id="XP_014657341.1">
    <property type="nucleotide sequence ID" value="XM_014801855.1"/>
</dbReference>
<dbReference type="Pfam" id="PF11764">
    <property type="entry name" value="N-SET"/>
    <property type="match status" value="1"/>
</dbReference>
<dbReference type="GO" id="GO:0005694">
    <property type="term" value="C:chromosome"/>
    <property type="evidence" value="ECO:0007669"/>
    <property type="project" value="UniProtKB-SubCell"/>
</dbReference>
<evidence type="ECO:0000256" key="5">
    <source>
        <dbReference type="ARBA" id="ARBA00022454"/>
    </source>
</evidence>
<evidence type="ECO:0000256" key="13">
    <source>
        <dbReference type="ARBA" id="ARBA00047583"/>
    </source>
</evidence>
<dbReference type="Gene3D" id="2.170.270.10">
    <property type="entry name" value="SET domain"/>
    <property type="match status" value="1"/>
</dbReference>
<dbReference type="EMBL" id="DF830072">
    <property type="protein sequence ID" value="GAK64401.1"/>
    <property type="molecule type" value="Genomic_DNA"/>
</dbReference>
<proteinExistence type="predicted"/>
<evidence type="ECO:0000256" key="12">
    <source>
        <dbReference type="ARBA" id="ARBA00047571"/>
    </source>
</evidence>
<dbReference type="Pfam" id="PF11767">
    <property type="entry name" value="SET_assoc"/>
    <property type="match status" value="1"/>
</dbReference>
<evidence type="ECO:0000256" key="1">
    <source>
        <dbReference type="ARBA" id="ARBA00004123"/>
    </source>
</evidence>
<dbReference type="PROSITE" id="PS50868">
    <property type="entry name" value="POST_SET"/>
    <property type="match status" value="1"/>
</dbReference>
<name>A0A081CCK5_PSEA2</name>
<dbReference type="GO" id="GO:0048188">
    <property type="term" value="C:Set1C/COMPASS complex"/>
    <property type="evidence" value="ECO:0007669"/>
    <property type="project" value="TreeGrafter"/>
</dbReference>
<organism evidence="15 16">
    <name type="scientific">Pseudozyma antarctica</name>
    <name type="common">Yeast</name>
    <name type="synonym">Candida antarctica</name>
    <dbReference type="NCBI Taxonomy" id="84753"/>
    <lineage>
        <taxon>Eukaryota</taxon>
        <taxon>Fungi</taxon>
        <taxon>Dikarya</taxon>
        <taxon>Basidiomycota</taxon>
        <taxon>Ustilaginomycotina</taxon>
        <taxon>Ustilaginomycetes</taxon>
        <taxon>Ustilaginales</taxon>
        <taxon>Ustilaginaceae</taxon>
        <taxon>Moesziomyces</taxon>
    </lineage>
</organism>
<evidence type="ECO:0000256" key="10">
    <source>
        <dbReference type="ARBA" id="ARBA00023242"/>
    </source>
</evidence>
<comment type="subcellular location">
    <subcellularLocation>
        <location evidence="2">Chromosome</location>
    </subcellularLocation>
    <subcellularLocation>
        <location evidence="1">Nucleus</location>
    </subcellularLocation>
</comment>
<keyword evidence="6" id="KW-0489">Methyltransferase</keyword>
<evidence type="ECO:0000256" key="9">
    <source>
        <dbReference type="ARBA" id="ARBA00022853"/>
    </source>
</evidence>
<keyword evidence="10" id="KW-0539">Nucleus</keyword>
<keyword evidence="16" id="KW-1185">Reference proteome</keyword>
<dbReference type="InterPro" id="IPR044570">
    <property type="entry name" value="Set1-like"/>
</dbReference>
<dbReference type="GO" id="GO:0140999">
    <property type="term" value="F:histone H3K4 trimethyltransferase activity"/>
    <property type="evidence" value="ECO:0007669"/>
    <property type="project" value="UniProtKB-EC"/>
</dbReference>
<dbReference type="InterPro" id="IPR024657">
    <property type="entry name" value="COMPASS_Set1_N-SET"/>
</dbReference>
<dbReference type="InterPro" id="IPR046341">
    <property type="entry name" value="SET_dom_sf"/>
</dbReference>
<evidence type="ECO:0000256" key="14">
    <source>
        <dbReference type="ARBA" id="ARBA00049129"/>
    </source>
</evidence>
<dbReference type="OrthoDB" id="308383at2759"/>
<dbReference type="GeneID" id="26303547"/>
<evidence type="ECO:0000256" key="11">
    <source>
        <dbReference type="ARBA" id="ARBA00030093"/>
    </source>
</evidence>
<evidence type="ECO:0000313" key="15">
    <source>
        <dbReference type="EMBL" id="GAK64401.1"/>
    </source>
</evidence>
<dbReference type="PANTHER" id="PTHR45814:SF2">
    <property type="entry name" value="HISTONE-LYSINE N-METHYLTRANSFERASE SETD1"/>
    <property type="match status" value="1"/>
</dbReference>
<dbReference type="SMART" id="SM01291">
    <property type="entry name" value="N-SET"/>
    <property type="match status" value="1"/>
</dbReference>
<reference evidence="16" key="1">
    <citation type="journal article" date="2014" name="Genome Announc.">
        <title>Draft Genome Sequence of the Yeast Pseudozyma antarctica Type Strain JCM10317, a Producer of the Glycolipid Biosurfactants, Mannosylerythritol Lipids.</title>
        <authorList>
            <person name="Saika A."/>
            <person name="Koike H."/>
            <person name="Hori T."/>
            <person name="Fukuoka T."/>
            <person name="Sato S."/>
            <person name="Habe H."/>
            <person name="Kitamoto D."/>
            <person name="Morita T."/>
        </authorList>
    </citation>
    <scope>NUCLEOTIDE SEQUENCE [LARGE SCALE GENOMIC DNA]</scope>
    <source>
        <strain evidence="16">JCM 10317</strain>
    </source>
</reference>
<accession>A0A081CCK5</accession>
<dbReference type="Pfam" id="PF00856">
    <property type="entry name" value="SET"/>
    <property type="match status" value="1"/>
</dbReference>
<dbReference type="PANTHER" id="PTHR45814">
    <property type="entry name" value="HISTONE-LYSINE N-METHYLTRANSFERASE SETD1"/>
    <property type="match status" value="1"/>
</dbReference>
<comment type="catalytic activity">
    <reaction evidence="12">
        <text>L-lysyl(4)-[histone H3] + 3 S-adenosyl-L-methionine = N(6),N(6),N(6)-trimethyl-L-lysyl(4)-[histone H3] + 3 S-adenosyl-L-homocysteine + 3 H(+)</text>
        <dbReference type="Rhea" id="RHEA:60260"/>
        <dbReference type="Rhea" id="RHEA-COMP:15537"/>
        <dbReference type="Rhea" id="RHEA-COMP:15547"/>
        <dbReference type="ChEBI" id="CHEBI:15378"/>
        <dbReference type="ChEBI" id="CHEBI:29969"/>
        <dbReference type="ChEBI" id="CHEBI:57856"/>
        <dbReference type="ChEBI" id="CHEBI:59789"/>
        <dbReference type="ChEBI" id="CHEBI:61961"/>
        <dbReference type="EC" id="2.1.1.354"/>
    </reaction>
</comment>
<protein>
    <recommendedName>
        <fullName evidence="4">Histone-lysine N-methyltransferase, H3 lysine-4 specific</fullName>
        <ecNumber evidence="3">2.1.1.354</ecNumber>
    </recommendedName>
    <alternativeName>
        <fullName evidence="11">SET domain-containing protein 1</fullName>
    </alternativeName>
</protein>
<dbReference type="CDD" id="cd20072">
    <property type="entry name" value="SET_SET1"/>
    <property type="match status" value="1"/>
</dbReference>
<dbReference type="InterPro" id="IPR001214">
    <property type="entry name" value="SET_dom"/>
</dbReference>
<keyword evidence="9" id="KW-0156">Chromatin regulator</keyword>
<evidence type="ECO:0000256" key="3">
    <source>
        <dbReference type="ARBA" id="ARBA00012182"/>
    </source>
</evidence>
<comment type="catalytic activity">
    <reaction evidence="14">
        <text>N(6),N(6)-dimethyl-L-lysyl(4)-[histone H3] + S-adenosyl-L-methionine = N(6),N(6),N(6)-trimethyl-L-lysyl(4)-[histone H3] + S-adenosyl-L-homocysteine + H(+)</text>
        <dbReference type="Rhea" id="RHEA:60272"/>
        <dbReference type="Rhea" id="RHEA-COMP:15537"/>
        <dbReference type="Rhea" id="RHEA-COMP:15540"/>
        <dbReference type="ChEBI" id="CHEBI:15378"/>
        <dbReference type="ChEBI" id="CHEBI:57856"/>
        <dbReference type="ChEBI" id="CHEBI:59789"/>
        <dbReference type="ChEBI" id="CHEBI:61961"/>
        <dbReference type="ChEBI" id="CHEBI:61976"/>
    </reaction>
</comment>
<dbReference type="GO" id="GO:0032259">
    <property type="term" value="P:methylation"/>
    <property type="evidence" value="ECO:0007669"/>
    <property type="project" value="UniProtKB-KW"/>
</dbReference>
<dbReference type="HOGENOM" id="CLU_004532_0_0_1"/>
<evidence type="ECO:0000256" key="4">
    <source>
        <dbReference type="ARBA" id="ARBA00015839"/>
    </source>
</evidence>
<evidence type="ECO:0000313" key="16">
    <source>
        <dbReference type="Proteomes" id="UP000053758"/>
    </source>
</evidence>
<dbReference type="InterPro" id="IPR024636">
    <property type="entry name" value="SET_assoc"/>
</dbReference>
<keyword evidence="5" id="KW-0158">Chromosome</keyword>
<sequence length="1403" mass="154536">MPSHEYDNRHASASGSSRNDSWRSSVDSRSTNQHSRPRSPRRRSPEPGYDRHYSSERRRDHEDRHRDHSSHRSSYGQDSWRSSRQRSPYAPSSSSEPRRPSSYYDHHASNRRPRSPDRNRRSDVDGHPHDNERGSRPSHTSRHDHKYREPRRNDDDHWRTRRSDRSRSRSRDRSQRSDARDHHRSSASHPSSHPAAEAAEAAEAGEIVELHRKDDKHALEPLEAASAPHPQPRTAHKDASRRGPPPLASEADEDEDRLETLARASGAFRAANGVHSTSSRDSHSARPSNHRSDHNSTPQINGHSRPHREDRYASTSRRSLSPVPPSRSLRPASTCTASTSRTRPETANLAHIADPPTREPPPVPSRSFGHVLLPHELDAEQRGNNAMTTAPLDKKGYMQGKYALKSAADKQLLDAKVIDPRKGRKKFDSSREALHPPRFIWDANSVGTKPLPPPRNLVITGFSALTHPSHLLPHIRPFGRILSSKLEMHPAIGQSLGIFCVTFAHDFDEDGKPAKDLPDGQDPQNGAKAAKAAQLALSGRQIGQTRVVTLLDRAGEVVAEQVKLKIAADQAKHRPPPSSIASTAPTSASSRPSQSNMPPPDKPRAPRPSMDAASSLHIPALSPAARSGQDRHDAHSPRWGSSKTHSRADEAPRWDRPSSSADSYGRRRHEDERDSHPSRSHSSLRSEGIRNATSVGGPQARPKALPKLPTADILDILRVSSRPHVFIPKPKSCNVVTEDITEQLATTPPLWTREGDDGWYVAFSKKSDATACKFVNETLTIGGYTLQVHVRDPPAAAPPTARSADPTSKPLHAAAVASSATRTAAAAPAGPQRKQLDTGLRPLTAEEKQKTEWTEPELQDAVFRMLQKELADTFLRDVKSRIVVPHLTSYLKPDGEGFQLLAKTVIKKPAFFSSKPLDRGSAMNKDDKEARLPSFRKVATAKTDKSASERDAAASKAKSKHDQPRAKKHRDPATKLKDRRGKDDADDESEDIEDSAPSKRSGERARSAKAGAKKRGAAAWLLESTDEEAESDDAASTGQDATSRSVSASVEPSQNETDTKKKSGVKAGTAVRKKATTAAKKSAKSAGRATPEDSGEGTATPEVEAVPAKTKPKAAAKAKPIPADPFEAGLVEDAEDLYFLRLALDQLRSGELPTDESWPEEDEPEAAVELEGVPEAPAPHLTGAARTEGMYRIAPAHKAAHLPDRNKATEETEVGANAQVLQSARNNRADSRRLVLGIEQHKRETATDTDMFKFNQLRTRKKQLKFAKSPIHDWGLYAMELIPAGDMVIEYVGEVVRQQVADEREKQYERQGNFSTYLFRVDDDLVVDATHKGNIARLMNHCCTPNCNAKILTLNGEKRIVLFAKSPIRPGEELTYDYKFQSSADDEDAIPCLCGSPGCRRFL</sequence>
<dbReference type="PROSITE" id="PS50280">
    <property type="entry name" value="SET"/>
    <property type="match status" value="1"/>
</dbReference>
<evidence type="ECO:0000256" key="8">
    <source>
        <dbReference type="ARBA" id="ARBA00022691"/>
    </source>
</evidence>
<dbReference type="SUPFAM" id="SSF82199">
    <property type="entry name" value="SET domain"/>
    <property type="match status" value="1"/>
</dbReference>
<dbReference type="Proteomes" id="UP000053758">
    <property type="component" value="Unassembled WGS sequence"/>
</dbReference>
<dbReference type="SMART" id="SM00317">
    <property type="entry name" value="SET"/>
    <property type="match status" value="1"/>
</dbReference>
<gene>
    <name evidence="15" type="ORF">PAN0_005d2614</name>
</gene>